<keyword evidence="3 7" id="KW-0813">Transport</keyword>
<feature type="transmembrane region" description="Helical" evidence="7">
    <location>
        <begin position="162"/>
        <end position="181"/>
    </location>
</feature>
<comment type="caution">
    <text evidence="8">The sequence shown here is derived from an EMBL/GenBank/DDBJ whole genome shotgun (WGS) entry which is preliminary data.</text>
</comment>
<evidence type="ECO:0000256" key="6">
    <source>
        <dbReference type="ARBA" id="ARBA00023136"/>
    </source>
</evidence>
<dbReference type="EMBL" id="JAJJMA010156447">
    <property type="protein sequence ID" value="MCL7035416.1"/>
    <property type="molecule type" value="Genomic_DNA"/>
</dbReference>
<evidence type="ECO:0000256" key="7">
    <source>
        <dbReference type="RuleBase" id="RU368015"/>
    </source>
</evidence>
<keyword evidence="9" id="KW-1185">Reference proteome</keyword>
<dbReference type="Proteomes" id="UP001177140">
    <property type="component" value="Unassembled WGS sequence"/>
</dbReference>
<name>A0AA41SFB4_PAPNU</name>
<dbReference type="Gene3D" id="1.10.3730.20">
    <property type="match status" value="1"/>
</dbReference>
<feature type="transmembrane region" description="Helical" evidence="7">
    <location>
        <begin position="220"/>
        <end position="245"/>
    </location>
</feature>
<dbReference type="InterPro" id="IPR037185">
    <property type="entry name" value="EmrE-like"/>
</dbReference>
<gene>
    <name evidence="8" type="ORF">MKW94_023962</name>
</gene>
<dbReference type="GO" id="GO:0005345">
    <property type="term" value="F:purine nucleobase transmembrane transporter activity"/>
    <property type="evidence" value="ECO:0007669"/>
    <property type="project" value="UniProtKB-UniRule"/>
</dbReference>
<dbReference type="GO" id="GO:0016020">
    <property type="term" value="C:membrane"/>
    <property type="evidence" value="ECO:0007669"/>
    <property type="project" value="UniProtKB-SubCell"/>
</dbReference>
<dbReference type="PANTHER" id="PTHR31376">
    <property type="entry name" value="OS09G0467300 PROTEIN-RELATED"/>
    <property type="match status" value="1"/>
</dbReference>
<comment type="similarity">
    <text evidence="2 7">Belongs to the purine permeases (TC 2.A.7.14) family.</text>
</comment>
<reference evidence="8" key="1">
    <citation type="submission" date="2022-03" db="EMBL/GenBank/DDBJ databases">
        <title>A functionally conserved STORR gene fusion in Papaver species that diverged 16.8 million years ago.</title>
        <authorList>
            <person name="Catania T."/>
        </authorList>
    </citation>
    <scope>NUCLEOTIDE SEQUENCE</scope>
    <source>
        <strain evidence="8">S-191538</strain>
    </source>
</reference>
<evidence type="ECO:0000313" key="8">
    <source>
        <dbReference type="EMBL" id="MCL7035416.1"/>
    </source>
</evidence>
<comment type="subcellular location">
    <subcellularLocation>
        <location evidence="1 7">Membrane</location>
        <topology evidence="1 7">Multi-pass membrane protein</topology>
    </subcellularLocation>
</comment>
<protein>
    <recommendedName>
        <fullName evidence="7">Probable purine permease</fullName>
    </recommendedName>
</protein>
<keyword evidence="4 7" id="KW-0812">Transmembrane</keyword>
<feature type="transmembrane region" description="Helical" evidence="7">
    <location>
        <begin position="330"/>
        <end position="347"/>
    </location>
</feature>
<keyword evidence="6 7" id="KW-0472">Membrane</keyword>
<dbReference type="AlphaFoldDB" id="A0AA41SFB4"/>
<dbReference type="Pfam" id="PF16913">
    <property type="entry name" value="PUNUT"/>
    <property type="match status" value="2"/>
</dbReference>
<feature type="transmembrane region" description="Helical" evidence="7">
    <location>
        <begin position="93"/>
        <end position="112"/>
    </location>
</feature>
<evidence type="ECO:0000256" key="4">
    <source>
        <dbReference type="ARBA" id="ARBA00022692"/>
    </source>
</evidence>
<evidence type="ECO:0000256" key="5">
    <source>
        <dbReference type="ARBA" id="ARBA00022989"/>
    </source>
</evidence>
<organism evidence="8 9">
    <name type="scientific">Papaver nudicaule</name>
    <name type="common">Iceland poppy</name>
    <dbReference type="NCBI Taxonomy" id="74823"/>
    <lineage>
        <taxon>Eukaryota</taxon>
        <taxon>Viridiplantae</taxon>
        <taxon>Streptophyta</taxon>
        <taxon>Embryophyta</taxon>
        <taxon>Tracheophyta</taxon>
        <taxon>Spermatophyta</taxon>
        <taxon>Magnoliopsida</taxon>
        <taxon>Ranunculales</taxon>
        <taxon>Papaveraceae</taxon>
        <taxon>Papaveroideae</taxon>
        <taxon>Papaver</taxon>
    </lineage>
</organism>
<evidence type="ECO:0000256" key="3">
    <source>
        <dbReference type="ARBA" id="ARBA00022448"/>
    </source>
</evidence>
<dbReference type="GO" id="GO:0015211">
    <property type="term" value="F:purine nucleoside transmembrane transporter activity"/>
    <property type="evidence" value="ECO:0007669"/>
    <property type="project" value="UniProtKB-UniRule"/>
</dbReference>
<evidence type="ECO:0000313" key="9">
    <source>
        <dbReference type="Proteomes" id="UP001177140"/>
    </source>
</evidence>
<dbReference type="InterPro" id="IPR030182">
    <property type="entry name" value="PUP_plant"/>
</dbReference>
<sequence>MKLGRITKSSVVVAAVEEQEEISLAFDNIEGGLNTKENNVHKEEVEEDSKVFKSTPKVKWGLLFMSCVFVSFGWIGGPLLLRLYFLHGGKGKWLSSGLMTAGFPMLFIPLTILCLRRDRSVPAIDFFASRELLFYACLIGLTHGVVNFMYSYGLSFLPVSTSSLLCTINLVSTAFVSFFWVQQKFTPYSINAVVVIIMGCILLGVRGVSDHPPGVTNSQYMQGFFISIAAASGTGFILVSAQVAYAKANQVMTYATVLQFQISYSLFATVSCTVGGLISKDFLIMYIGRAGIIYCTSSLFAGVVGATILPFTQIAAVITFHESFTAEKGMALALTLWGFTSYFYGSYTKKSKSTVSSLTP</sequence>
<accession>A0AA41SFB4</accession>
<dbReference type="PANTHER" id="PTHR31376:SF105">
    <property type="entry name" value="PURINE PERMEASE-RELATED"/>
    <property type="match status" value="1"/>
</dbReference>
<dbReference type="SUPFAM" id="SSF103481">
    <property type="entry name" value="Multidrug resistance efflux transporter EmrE"/>
    <property type="match status" value="1"/>
</dbReference>
<feature type="transmembrane region" description="Helical" evidence="7">
    <location>
        <begin position="132"/>
        <end position="150"/>
    </location>
</feature>
<feature type="transmembrane region" description="Helical" evidence="7">
    <location>
        <begin position="291"/>
        <end position="318"/>
    </location>
</feature>
<evidence type="ECO:0000256" key="2">
    <source>
        <dbReference type="ARBA" id="ARBA00006213"/>
    </source>
</evidence>
<feature type="transmembrane region" description="Helical" evidence="7">
    <location>
        <begin position="60"/>
        <end position="81"/>
    </location>
</feature>
<proteinExistence type="inferred from homology"/>
<feature type="transmembrane region" description="Helical" evidence="7">
    <location>
        <begin position="188"/>
        <end position="208"/>
    </location>
</feature>
<keyword evidence="5 7" id="KW-1133">Transmembrane helix</keyword>
<comment type="caution">
    <text evidence="7">Lacks conserved residue(s) required for the propagation of feature annotation.</text>
</comment>
<evidence type="ECO:0000256" key="1">
    <source>
        <dbReference type="ARBA" id="ARBA00004141"/>
    </source>
</evidence>